<proteinExistence type="inferred from homology"/>
<reference evidence="3 4" key="1">
    <citation type="submission" date="2019-02" db="EMBL/GenBank/DDBJ databases">
        <title>Deep-cultivation of Planctomycetes and their phenomic and genomic characterization uncovers novel biology.</title>
        <authorList>
            <person name="Wiegand S."/>
            <person name="Jogler M."/>
            <person name="Boedeker C."/>
            <person name="Pinto D."/>
            <person name="Vollmers J."/>
            <person name="Rivas-Marin E."/>
            <person name="Kohn T."/>
            <person name="Peeters S.H."/>
            <person name="Heuer A."/>
            <person name="Rast P."/>
            <person name="Oberbeckmann S."/>
            <person name="Bunk B."/>
            <person name="Jeske O."/>
            <person name="Meyerdierks A."/>
            <person name="Storesund J.E."/>
            <person name="Kallscheuer N."/>
            <person name="Luecker S."/>
            <person name="Lage O.M."/>
            <person name="Pohl T."/>
            <person name="Merkel B.J."/>
            <person name="Hornburger P."/>
            <person name="Mueller R.-W."/>
            <person name="Bruemmer F."/>
            <person name="Labrenz M."/>
            <person name="Spormann A.M."/>
            <person name="Op den Camp H."/>
            <person name="Overmann J."/>
            <person name="Amann R."/>
            <person name="Jetten M.S.M."/>
            <person name="Mascher T."/>
            <person name="Medema M.H."/>
            <person name="Devos D.P."/>
            <person name="Kaster A.-K."/>
            <person name="Ovreas L."/>
            <person name="Rohde M."/>
            <person name="Galperin M.Y."/>
            <person name="Jogler C."/>
        </authorList>
    </citation>
    <scope>NUCLEOTIDE SEQUENCE [LARGE SCALE GENOMIC DNA]</scope>
    <source>
        <strain evidence="3 4">ETA_A1</strain>
    </source>
</reference>
<dbReference type="Gene3D" id="2.120.10.30">
    <property type="entry name" value="TolB, C-terminal domain"/>
    <property type="match status" value="3"/>
</dbReference>
<evidence type="ECO:0000256" key="1">
    <source>
        <dbReference type="ARBA" id="ARBA00009820"/>
    </source>
</evidence>
<evidence type="ECO:0000313" key="3">
    <source>
        <dbReference type="EMBL" id="QDU22860.1"/>
    </source>
</evidence>
<dbReference type="PANTHER" id="PTHR36842">
    <property type="entry name" value="PROTEIN TOLB HOMOLOG"/>
    <property type="match status" value="1"/>
</dbReference>
<organism evidence="3 4">
    <name type="scientific">Urbifossiella limnaea</name>
    <dbReference type="NCBI Taxonomy" id="2528023"/>
    <lineage>
        <taxon>Bacteria</taxon>
        <taxon>Pseudomonadati</taxon>
        <taxon>Planctomycetota</taxon>
        <taxon>Planctomycetia</taxon>
        <taxon>Gemmatales</taxon>
        <taxon>Gemmataceae</taxon>
        <taxon>Urbifossiella</taxon>
    </lineage>
</organism>
<feature type="chain" id="PRO_5021972780" evidence="2">
    <location>
        <begin position="23"/>
        <end position="373"/>
    </location>
</feature>
<dbReference type="InterPro" id="IPR011042">
    <property type="entry name" value="6-blade_b-propeller_TolB-like"/>
</dbReference>
<evidence type="ECO:0000256" key="2">
    <source>
        <dbReference type="SAM" id="SignalP"/>
    </source>
</evidence>
<dbReference type="RefSeq" id="WP_145242949.1">
    <property type="nucleotide sequence ID" value="NZ_CP036273.1"/>
</dbReference>
<dbReference type="SUPFAM" id="SSF82171">
    <property type="entry name" value="DPP6 N-terminal domain-like"/>
    <property type="match status" value="1"/>
</dbReference>
<dbReference type="Proteomes" id="UP000319576">
    <property type="component" value="Chromosome"/>
</dbReference>
<protein>
    <submittedName>
        <fullName evidence="3">Uncharacterized protein</fullName>
    </submittedName>
</protein>
<keyword evidence="2" id="KW-0732">Signal</keyword>
<dbReference type="Pfam" id="PF07676">
    <property type="entry name" value="PD40"/>
    <property type="match status" value="2"/>
</dbReference>
<accession>A0A517XZC6</accession>
<dbReference type="PANTHER" id="PTHR36842:SF1">
    <property type="entry name" value="PROTEIN TOLB"/>
    <property type="match status" value="1"/>
</dbReference>
<dbReference type="AlphaFoldDB" id="A0A517XZC6"/>
<dbReference type="KEGG" id="uli:ETAA1_48490"/>
<comment type="similarity">
    <text evidence="1">Belongs to the TolB family.</text>
</comment>
<keyword evidence="4" id="KW-1185">Reference proteome</keyword>
<dbReference type="InterPro" id="IPR011659">
    <property type="entry name" value="WD40"/>
</dbReference>
<name>A0A517XZC6_9BACT</name>
<dbReference type="EMBL" id="CP036273">
    <property type="protein sequence ID" value="QDU22860.1"/>
    <property type="molecule type" value="Genomic_DNA"/>
</dbReference>
<gene>
    <name evidence="3" type="ORF">ETAA1_48490</name>
</gene>
<dbReference type="OrthoDB" id="269409at2"/>
<evidence type="ECO:0000313" key="4">
    <source>
        <dbReference type="Proteomes" id="UP000319576"/>
    </source>
</evidence>
<feature type="signal peptide" evidence="2">
    <location>
        <begin position="1"/>
        <end position="22"/>
    </location>
</feature>
<sequence length="373" mass="39625" precursor="true">MFPTRRLPWLAAALLLAAPAHAAGPGLVFSVRTWDGEYESRDVPGGVEATPTLGSIHAVRADGTGLTRIVAPGPGVDYPLASRNGRWVYYQAGPRGRCQVYRCRWDGSGAASLTPPDALTRQLGDADRFAVKEAFGFALSADDRRLVFTAHDGATGRVVVAGADGGSPAFLAPHLGYTYMAALNPSGDRVVFSGPARGYRLQLAALPAGRPVELTPEHGECFAPQFTPDGKTVVFVRRDGDVYRVGADGTGLKRLTEGNRYVEFRLSAKDRHGSTDGPDVSPDGKRVAFIAQADGVPNVFVADLDGGNRRRLTTRAAPCGRVKWSPDGAAVSFVSFEGKYPQLFVVPAAGGAARQLTRLDGGVNFAHWVPELP</sequence>